<dbReference type="HAMAP" id="MF_01161">
    <property type="entry name" value="tRNA_Ile_lys_synt"/>
    <property type="match status" value="1"/>
</dbReference>
<dbReference type="Gene3D" id="3.40.50.620">
    <property type="entry name" value="HUPs"/>
    <property type="match status" value="1"/>
</dbReference>
<evidence type="ECO:0000256" key="3">
    <source>
        <dbReference type="ARBA" id="ARBA00022741"/>
    </source>
</evidence>
<dbReference type="SUPFAM" id="SSF52402">
    <property type="entry name" value="Adenine nucleotide alpha hydrolases-like"/>
    <property type="match status" value="1"/>
</dbReference>
<dbReference type="CDD" id="cd01992">
    <property type="entry name" value="TilS_N"/>
    <property type="match status" value="1"/>
</dbReference>
<comment type="caution">
    <text evidence="9">The sequence shown here is derived from an EMBL/GenBank/DDBJ whole genome shotgun (WGS) entry which is preliminary data.</text>
</comment>
<evidence type="ECO:0000313" key="9">
    <source>
        <dbReference type="EMBL" id="MDK4325159.1"/>
    </source>
</evidence>
<comment type="subcellular location">
    <subcellularLocation>
        <location evidence="6">Cytoplasm</location>
    </subcellularLocation>
</comment>
<evidence type="ECO:0000259" key="7">
    <source>
        <dbReference type="Pfam" id="PF01171"/>
    </source>
</evidence>
<reference evidence="9 11" key="1">
    <citation type="submission" date="2023-05" db="EMBL/GenBank/DDBJ databases">
        <title>Metabolic capabilities are highly conserved among human nasal-associated Corynebacterium species in pangenomic analyses.</title>
        <authorList>
            <person name="Tran T.H."/>
            <person name="Roberts A.Q."/>
            <person name="Escapa I.F."/>
            <person name="Gao W."/>
            <person name="Conlan S."/>
            <person name="Kong H."/>
            <person name="Segre J.A."/>
            <person name="Kelly M.S."/>
            <person name="Lemon K.P."/>
        </authorList>
    </citation>
    <scope>NUCLEOTIDE SEQUENCE</scope>
    <source>
        <strain evidence="9">KPL2654</strain>
        <strain evidence="8 11">KPL2811</strain>
    </source>
</reference>
<evidence type="ECO:0000313" key="8">
    <source>
        <dbReference type="EMBL" id="MDK4300759.1"/>
    </source>
</evidence>
<dbReference type="GO" id="GO:0006400">
    <property type="term" value="P:tRNA modification"/>
    <property type="evidence" value="ECO:0007669"/>
    <property type="project" value="UniProtKB-UniRule"/>
</dbReference>
<proteinExistence type="inferred from homology"/>
<dbReference type="Proteomes" id="UP001226160">
    <property type="component" value="Unassembled WGS sequence"/>
</dbReference>
<dbReference type="Pfam" id="PF01171">
    <property type="entry name" value="ATP_bind_3"/>
    <property type="match status" value="1"/>
</dbReference>
<dbReference type="SUPFAM" id="SSF82829">
    <property type="entry name" value="MesJ substrate recognition domain-like"/>
    <property type="match status" value="1"/>
</dbReference>
<dbReference type="InterPro" id="IPR012795">
    <property type="entry name" value="tRNA_Ile_lys_synt_N"/>
</dbReference>
<organism evidence="9 10">
    <name type="scientific">Corynebacterium propinquum</name>
    <dbReference type="NCBI Taxonomy" id="43769"/>
    <lineage>
        <taxon>Bacteria</taxon>
        <taxon>Bacillati</taxon>
        <taxon>Actinomycetota</taxon>
        <taxon>Actinomycetes</taxon>
        <taxon>Mycobacteriales</taxon>
        <taxon>Corynebacteriaceae</taxon>
        <taxon>Corynebacterium</taxon>
    </lineage>
</organism>
<keyword evidence="2 6" id="KW-0819">tRNA processing</keyword>
<name>A0AAP4BTT1_9CORY</name>
<keyword evidence="3 6" id="KW-0547">Nucleotide-binding</keyword>
<comment type="function">
    <text evidence="6">Ligates lysine onto the cytidine present at position 34 of the AUA codon-specific tRNA(Ile) that contains the anticodon CAU, in an ATP-dependent manner. Cytidine is converted to lysidine, thus changing the amino acid specificity of the tRNA from methionine to isoleucine.</text>
</comment>
<evidence type="ECO:0000313" key="10">
    <source>
        <dbReference type="Proteomes" id="UP001226160"/>
    </source>
</evidence>
<evidence type="ECO:0000256" key="4">
    <source>
        <dbReference type="ARBA" id="ARBA00022840"/>
    </source>
</evidence>
<dbReference type="AlphaFoldDB" id="A0AAP4BTT1"/>
<dbReference type="Proteomes" id="UP001243856">
    <property type="component" value="Unassembled WGS sequence"/>
</dbReference>
<dbReference type="InterPro" id="IPR012094">
    <property type="entry name" value="tRNA_Ile_lys_synt"/>
</dbReference>
<dbReference type="PANTHER" id="PTHR43033:SF1">
    <property type="entry name" value="TRNA(ILE)-LYSIDINE SYNTHASE-RELATED"/>
    <property type="match status" value="1"/>
</dbReference>
<keyword evidence="6" id="KW-0963">Cytoplasm</keyword>
<evidence type="ECO:0000256" key="6">
    <source>
        <dbReference type="HAMAP-Rule" id="MF_01161"/>
    </source>
</evidence>
<comment type="catalytic activity">
    <reaction evidence="5 6">
        <text>cytidine(34) in tRNA(Ile2) + L-lysine + ATP = lysidine(34) in tRNA(Ile2) + AMP + diphosphate + H(+)</text>
        <dbReference type="Rhea" id="RHEA:43744"/>
        <dbReference type="Rhea" id="RHEA-COMP:10625"/>
        <dbReference type="Rhea" id="RHEA-COMP:10670"/>
        <dbReference type="ChEBI" id="CHEBI:15378"/>
        <dbReference type="ChEBI" id="CHEBI:30616"/>
        <dbReference type="ChEBI" id="CHEBI:32551"/>
        <dbReference type="ChEBI" id="CHEBI:33019"/>
        <dbReference type="ChEBI" id="CHEBI:82748"/>
        <dbReference type="ChEBI" id="CHEBI:83665"/>
        <dbReference type="ChEBI" id="CHEBI:456215"/>
        <dbReference type="EC" id="6.3.4.19"/>
    </reaction>
</comment>
<feature type="domain" description="tRNA(Ile)-lysidine/2-thiocytidine synthase N-terminal" evidence="7">
    <location>
        <begin position="53"/>
        <end position="231"/>
    </location>
</feature>
<dbReference type="GO" id="GO:0032267">
    <property type="term" value="F:tRNA(Ile)-lysidine synthase activity"/>
    <property type="evidence" value="ECO:0007669"/>
    <property type="project" value="UniProtKB-EC"/>
</dbReference>
<dbReference type="InterPro" id="IPR014729">
    <property type="entry name" value="Rossmann-like_a/b/a_fold"/>
</dbReference>
<gene>
    <name evidence="6 9" type="primary">tilS</name>
    <name evidence="8" type="ORF">QPX45_05765</name>
    <name evidence="9" type="ORF">QPX54_01315</name>
</gene>
<comment type="similarity">
    <text evidence="6">Belongs to the tRNA(Ile)-lysidine synthase family.</text>
</comment>
<dbReference type="NCBIfam" id="TIGR02432">
    <property type="entry name" value="lysidine_TilS_N"/>
    <property type="match status" value="1"/>
</dbReference>
<accession>A0AAP4BTT1</accession>
<dbReference type="EMBL" id="JASNVK010000008">
    <property type="protein sequence ID" value="MDK4300759.1"/>
    <property type="molecule type" value="Genomic_DNA"/>
</dbReference>
<evidence type="ECO:0000256" key="1">
    <source>
        <dbReference type="ARBA" id="ARBA00022598"/>
    </source>
</evidence>
<comment type="domain">
    <text evidence="6">The N-terminal region contains the highly conserved SGGXDS motif, predicted to be a P-loop motif involved in ATP binding.</text>
</comment>
<dbReference type="GO" id="GO:0005524">
    <property type="term" value="F:ATP binding"/>
    <property type="evidence" value="ECO:0007669"/>
    <property type="project" value="UniProtKB-UniRule"/>
</dbReference>
<evidence type="ECO:0000256" key="2">
    <source>
        <dbReference type="ARBA" id="ARBA00022694"/>
    </source>
</evidence>
<dbReference type="PANTHER" id="PTHR43033">
    <property type="entry name" value="TRNA(ILE)-LYSIDINE SYNTHASE-RELATED"/>
    <property type="match status" value="1"/>
</dbReference>
<feature type="binding site" evidence="6">
    <location>
        <begin position="59"/>
        <end position="64"/>
    </location>
    <ligand>
        <name>ATP</name>
        <dbReference type="ChEBI" id="CHEBI:30616"/>
    </ligand>
</feature>
<protein>
    <recommendedName>
        <fullName evidence="6">tRNA(Ile)-lysidine synthase</fullName>
        <ecNumber evidence="6">6.3.4.19</ecNumber>
    </recommendedName>
    <alternativeName>
        <fullName evidence="6">tRNA(Ile)-2-lysyl-cytidine synthase</fullName>
    </alternativeName>
    <alternativeName>
        <fullName evidence="6">tRNA(Ile)-lysidine synthetase</fullName>
    </alternativeName>
</protein>
<keyword evidence="11" id="KW-1185">Reference proteome</keyword>
<evidence type="ECO:0000256" key="5">
    <source>
        <dbReference type="ARBA" id="ARBA00048539"/>
    </source>
</evidence>
<dbReference type="GO" id="GO:0005737">
    <property type="term" value="C:cytoplasm"/>
    <property type="evidence" value="ECO:0007669"/>
    <property type="project" value="UniProtKB-SubCell"/>
</dbReference>
<dbReference type="RefSeq" id="WP_249606318.1">
    <property type="nucleotide sequence ID" value="NZ_CP091865.1"/>
</dbReference>
<dbReference type="EMBL" id="JASNVP010000001">
    <property type="protein sequence ID" value="MDK4325159.1"/>
    <property type="molecule type" value="Genomic_DNA"/>
</dbReference>
<dbReference type="InterPro" id="IPR011063">
    <property type="entry name" value="TilS/TtcA_N"/>
</dbReference>
<evidence type="ECO:0000313" key="11">
    <source>
        <dbReference type="Proteomes" id="UP001243856"/>
    </source>
</evidence>
<keyword evidence="4 6" id="KW-0067">ATP-binding</keyword>
<dbReference type="EC" id="6.3.4.19" evidence="6"/>
<keyword evidence="1 6" id="KW-0436">Ligase</keyword>
<sequence>MEEHAMEDYRVQKNVSASRGGSAPFWPRRSPNFLQIRTALRAAMQRQHQDHSQFIIAVSGGPDSLALAAAAAAEKLDASVVSIDHGLQDGSREVSERAVAQVRQWGLDGQVVPVSVAKESANGSAKDSAKQSLEAAARHARYQALGEIAGDRPILLAHTGDDQAETLLLGLLRGKASAMREVSDYQGHTLLRPLLPIRREHTVGACTELGVAAWNDPHNADVAFRRVAIRRRVLPLLDEIVGGDASAPLMQAAELIREDEDYLQQLAALPHETGATPEPPSLDIAALGPRPLARRAIAEFLHRHGAQVTARTLAASIALIDDWHGQGAVSVGNRLELARQTGKLVLLHS</sequence>